<proteinExistence type="predicted"/>
<accession>A0A853BKJ8</accession>
<gene>
    <name evidence="1" type="ORF">HNR12_001511</name>
</gene>
<comment type="caution">
    <text evidence="1">The sequence shown here is derived from an EMBL/GenBank/DDBJ whole genome shotgun (WGS) entry which is preliminary data.</text>
</comment>
<protein>
    <submittedName>
        <fullName evidence="1">Uncharacterized protein</fullName>
    </submittedName>
</protein>
<organism evidence="1 2">
    <name type="scientific">Streptomonospora nanhaiensis</name>
    <dbReference type="NCBI Taxonomy" id="1323731"/>
    <lineage>
        <taxon>Bacteria</taxon>
        <taxon>Bacillati</taxon>
        <taxon>Actinomycetota</taxon>
        <taxon>Actinomycetes</taxon>
        <taxon>Streptosporangiales</taxon>
        <taxon>Nocardiopsidaceae</taxon>
        <taxon>Streptomonospora</taxon>
    </lineage>
</organism>
<dbReference type="RefSeq" id="WP_179766790.1">
    <property type="nucleotide sequence ID" value="NZ_JACCFO010000001.1"/>
</dbReference>
<reference evidence="1 2" key="1">
    <citation type="submission" date="2020-07" db="EMBL/GenBank/DDBJ databases">
        <title>Sequencing the genomes of 1000 actinobacteria strains.</title>
        <authorList>
            <person name="Klenk H.-P."/>
        </authorList>
    </citation>
    <scope>NUCLEOTIDE SEQUENCE [LARGE SCALE GENOMIC DNA]</scope>
    <source>
        <strain evidence="1 2">DSM 45927</strain>
    </source>
</reference>
<keyword evidence="2" id="KW-1185">Reference proteome</keyword>
<sequence>MSILQPDMKRIKLEVPDAPEFADIRDLDGTWTEVADPKSGYRFKRGNATFRFSSTGHTVDENGVKAEVFTATSVR</sequence>
<dbReference type="Proteomes" id="UP000575985">
    <property type="component" value="Unassembled WGS sequence"/>
</dbReference>
<dbReference type="AlphaFoldDB" id="A0A853BKJ8"/>
<evidence type="ECO:0000313" key="2">
    <source>
        <dbReference type="Proteomes" id="UP000575985"/>
    </source>
</evidence>
<name>A0A853BKJ8_9ACTN</name>
<dbReference type="EMBL" id="JACCFO010000001">
    <property type="protein sequence ID" value="NYI95234.1"/>
    <property type="molecule type" value="Genomic_DNA"/>
</dbReference>
<evidence type="ECO:0000313" key="1">
    <source>
        <dbReference type="EMBL" id="NYI95234.1"/>
    </source>
</evidence>